<proteinExistence type="predicted"/>
<dbReference type="AlphaFoldDB" id="A0A6V7D9Y9"/>
<name>A0A6V7D9Y9_9XANT</name>
<protein>
    <submittedName>
        <fullName evidence="2">Uncharacterized protein</fullName>
    </submittedName>
</protein>
<accession>A0A6V7D9Y9</accession>
<sequence length="205" mass="22466">MHRLHHAHRSSRLVLARPPSRDLTRHGCRVRAYTDVLAACPAMVGGQGPCSQRPCKPTALQANGPASQGRCSQAADQPLCSLHMHSFQASEDNRELTALKWLTKRREHGAPGRGRRTQNWHVRVVHAASSNSGARLMATKYSVSRAKAARPTRLPTPQPAAAARTNSPVALRSPGRLKTSVAPHFPPLRQPRACADVRRCATPRW</sequence>
<feature type="region of interest" description="Disordered" evidence="1">
    <location>
        <begin position="144"/>
        <end position="184"/>
    </location>
</feature>
<evidence type="ECO:0000256" key="1">
    <source>
        <dbReference type="SAM" id="MobiDB-lite"/>
    </source>
</evidence>
<evidence type="ECO:0000313" key="2">
    <source>
        <dbReference type="EMBL" id="CAD0329814.1"/>
    </source>
</evidence>
<dbReference type="EMBL" id="LR828261">
    <property type="protein sequence ID" value="CAD0329814.1"/>
    <property type="molecule type" value="Genomic_DNA"/>
</dbReference>
<reference evidence="2" key="1">
    <citation type="submission" date="2020-07" db="EMBL/GenBank/DDBJ databases">
        <authorList>
            <person name="Pothier F. J."/>
        </authorList>
    </citation>
    <scope>NUCLEOTIDE SEQUENCE</scope>
    <source>
        <strain evidence="2">CFBP 2533</strain>
    </source>
</reference>
<gene>
    <name evidence="2" type="ORF">CFBP2533_21120</name>
</gene>
<organism evidence="2">
    <name type="scientific">Xanthomonas hortorum pv. pelargonii</name>
    <dbReference type="NCBI Taxonomy" id="453602"/>
    <lineage>
        <taxon>Bacteria</taxon>
        <taxon>Pseudomonadati</taxon>
        <taxon>Pseudomonadota</taxon>
        <taxon>Gammaproteobacteria</taxon>
        <taxon>Lysobacterales</taxon>
        <taxon>Lysobacteraceae</taxon>
        <taxon>Xanthomonas</taxon>
    </lineage>
</organism>
<dbReference type="EMBL" id="LR828261">
    <property type="protein sequence ID" value="CAD0329808.1"/>
    <property type="molecule type" value="Genomic_DNA"/>
</dbReference>